<dbReference type="EMBL" id="CP113520">
    <property type="protein sequence ID" value="WAJ28328.1"/>
    <property type="molecule type" value="Genomic_DNA"/>
</dbReference>
<accession>A0ACD4NNK2</accession>
<name>A0ACD4NNK2_9HYPH</name>
<keyword evidence="2" id="KW-1185">Reference proteome</keyword>
<reference evidence="1" key="1">
    <citation type="submission" date="2022-11" db="EMBL/GenBank/DDBJ databases">
        <title>beta-Carotene-producing bacterium, Jeongeuplla avenae sp. nov., alleviates the salt stress of Arabidopsis seedlings.</title>
        <authorList>
            <person name="Jiang L."/>
            <person name="Lee J."/>
        </authorList>
    </citation>
    <scope>NUCLEOTIDE SEQUENCE</scope>
    <source>
        <strain evidence="1">DY_R2A_6</strain>
    </source>
</reference>
<evidence type="ECO:0000313" key="2">
    <source>
        <dbReference type="Proteomes" id="UP001163223"/>
    </source>
</evidence>
<organism evidence="1 2">
    <name type="scientific">Antarcticirhabdus aurantiaca</name>
    <dbReference type="NCBI Taxonomy" id="2606717"/>
    <lineage>
        <taxon>Bacteria</taxon>
        <taxon>Pseudomonadati</taxon>
        <taxon>Pseudomonadota</taxon>
        <taxon>Alphaproteobacteria</taxon>
        <taxon>Hyphomicrobiales</taxon>
        <taxon>Aurantimonadaceae</taxon>
        <taxon>Antarcticirhabdus</taxon>
    </lineage>
</organism>
<dbReference type="Proteomes" id="UP001163223">
    <property type="component" value="Chromosome"/>
</dbReference>
<evidence type="ECO:0000313" key="1">
    <source>
        <dbReference type="EMBL" id="WAJ28328.1"/>
    </source>
</evidence>
<sequence>MKIAVTIDQAVAMSGIGRTTLYKLIGEGRLHPRKLGKRTLILVDELEACIRSLPAIEARSG</sequence>
<protein>
    <submittedName>
        <fullName evidence="1">Helix-turn-helix domain-containing protein</fullName>
    </submittedName>
</protein>
<gene>
    <name evidence="1" type="ORF">OXU80_26535</name>
</gene>
<proteinExistence type="predicted"/>